<accession>A0A1X6YA77</accession>
<reference evidence="2 3" key="1">
    <citation type="submission" date="2017-03" db="EMBL/GenBank/DDBJ databases">
        <authorList>
            <person name="Afonso C.L."/>
            <person name="Miller P.J."/>
            <person name="Scott M.A."/>
            <person name="Spackman E."/>
            <person name="Goraichik I."/>
            <person name="Dimitrov K.M."/>
            <person name="Suarez D.L."/>
            <person name="Swayne D.E."/>
        </authorList>
    </citation>
    <scope>NUCLEOTIDE SEQUENCE [LARGE SCALE GENOMIC DNA]</scope>
    <source>
        <strain evidence="2 3">CECT 7450</strain>
    </source>
</reference>
<keyword evidence="3" id="KW-1185">Reference proteome</keyword>
<dbReference type="OrthoDB" id="7836991at2"/>
<dbReference type="Proteomes" id="UP000193061">
    <property type="component" value="Unassembled WGS sequence"/>
</dbReference>
<feature type="chain" id="PRO_5012168556" description="Phage-related minor tail protein" evidence="1">
    <location>
        <begin position="21"/>
        <end position="369"/>
    </location>
</feature>
<evidence type="ECO:0000313" key="2">
    <source>
        <dbReference type="EMBL" id="SLN14951.1"/>
    </source>
</evidence>
<evidence type="ECO:0000313" key="3">
    <source>
        <dbReference type="Proteomes" id="UP000193061"/>
    </source>
</evidence>
<organism evidence="2 3">
    <name type="scientific">Roseovarius albus</name>
    <dbReference type="NCBI Taxonomy" id="1247867"/>
    <lineage>
        <taxon>Bacteria</taxon>
        <taxon>Pseudomonadati</taxon>
        <taxon>Pseudomonadota</taxon>
        <taxon>Alphaproteobacteria</taxon>
        <taxon>Rhodobacterales</taxon>
        <taxon>Roseobacteraceae</taxon>
        <taxon>Roseovarius</taxon>
    </lineage>
</organism>
<evidence type="ECO:0000256" key="1">
    <source>
        <dbReference type="SAM" id="SignalP"/>
    </source>
</evidence>
<dbReference type="AlphaFoldDB" id="A0A1X6YA77"/>
<keyword evidence="1" id="KW-0732">Signal</keyword>
<gene>
    <name evidence="2" type="ORF">ROA7450_00312</name>
</gene>
<feature type="signal peptide" evidence="1">
    <location>
        <begin position="1"/>
        <end position="20"/>
    </location>
</feature>
<dbReference type="RefSeq" id="WP_085803852.1">
    <property type="nucleotide sequence ID" value="NZ_FWFX01000001.1"/>
</dbReference>
<proteinExistence type="predicted"/>
<dbReference type="EMBL" id="FWFX01000001">
    <property type="protein sequence ID" value="SLN14951.1"/>
    <property type="molecule type" value="Genomic_DNA"/>
</dbReference>
<sequence>MRHFLIGIMAWVLSCGLALAEDWPAGAKADMNAAGERLRTATTSTERAQALREIEAIAKAHPDAPEAQLLARTLGQKATMEAGPKAMLGALSDLATSGNIPDAQTYGDILAPLMDTIGKMADEGTLLPQAAIELDGAISALNDAAKKAGLPDVAAAISQATGIEGIGEKTTGLIGDIAKAAELARDAPDLAQMNEAETKKFLENMVALLPKGGGPAISGPAFGVFTEQVGWANEMFGESTKALDLVGDAIETGQFDHAAYAKIEERLNDLSKGPWGSDTAKNFFKSLCKHIPIAGAWCDDAFQAVEELVAGVDCDAITCDCGNVGGGLLSGPNTVTCKLQEESIIGECVSTKKITLTCDLDAKGPGASH</sequence>
<name>A0A1X6YA77_9RHOB</name>
<protein>
    <recommendedName>
        <fullName evidence="4">Phage-related minor tail protein</fullName>
    </recommendedName>
</protein>
<dbReference type="PROSITE" id="PS51257">
    <property type="entry name" value="PROKAR_LIPOPROTEIN"/>
    <property type="match status" value="1"/>
</dbReference>
<evidence type="ECO:0008006" key="4">
    <source>
        <dbReference type="Google" id="ProtNLM"/>
    </source>
</evidence>